<sequence>MPTSHNARAHTEHLYRASDDAGRPLPRRLRANSFDISSPPHSILIQRTSGVAQLAADEAEQREREIPGLPKRRGSVGGTGAESLREFNNRGIEESTPEDDVFFEREYVVVEKKVIEMNELADQVPPITNDTPPPLPTPPNIEFAASPQNNMVVRHTNSRTRIPFSASTSPSSPPVIRPSSPISVFSQGITPPPPSAQNQFVYSSPQSSASYYGTTPPFANSGSPTGQQQERPWGSPTTSAGSGGSALAKAISISKLLLGGTGTGNSPPSRSDKYLSNRRGSSGSTSSGNAIVVFRAGGDDPEEDAAIKAIEDAAHKAYAVEQFAQSKYDMIAPPPPTAPDPLPSQADTTPQDKARIAEEAFVLYLKTLALLQSGMDVAKEHWEKQRAELTASSPAKVASSRLNDAVQWIRDRFNECLEKAEIVKSKCPPEEKDYNQLMVKLIYDRALEMSRTAAVNELRGADMPGCEHAYQTSIWMLKAILDVQLQGEDDEAMDDDDQRVVNKFISSITNRLKALRRKAELAATVVSGSPSSLG</sequence>
<dbReference type="GO" id="GO:0005524">
    <property type="term" value="F:ATP binding"/>
    <property type="evidence" value="ECO:0007669"/>
    <property type="project" value="UniProtKB-KW"/>
</dbReference>
<dbReference type="GO" id="GO:0004674">
    <property type="term" value="F:protein serine/threonine kinase activity"/>
    <property type="evidence" value="ECO:0007669"/>
    <property type="project" value="InterPro"/>
</dbReference>
<keyword evidence="9" id="KW-1185">Reference proteome</keyword>
<evidence type="ECO:0000259" key="7">
    <source>
        <dbReference type="Pfam" id="PF21127"/>
    </source>
</evidence>
<feature type="compositionally biased region" description="Low complexity" evidence="5">
    <location>
        <begin position="234"/>
        <end position="245"/>
    </location>
</feature>
<dbReference type="Pfam" id="PF12063">
    <property type="entry name" value="ATG1-like_MIT1"/>
    <property type="match status" value="1"/>
</dbReference>
<feature type="region of interest" description="Disordered" evidence="5">
    <location>
        <begin position="329"/>
        <end position="350"/>
    </location>
</feature>
<feature type="region of interest" description="Disordered" evidence="5">
    <location>
        <begin position="57"/>
        <end position="85"/>
    </location>
</feature>
<dbReference type="InterPro" id="IPR022708">
    <property type="entry name" value="Atg1-like_tMIT"/>
</dbReference>
<dbReference type="InterPro" id="IPR048941">
    <property type="entry name" value="ATG1-like_MIT2"/>
</dbReference>
<evidence type="ECO:0000313" key="8">
    <source>
        <dbReference type="EMBL" id="RUO96411.1"/>
    </source>
</evidence>
<dbReference type="OrthoDB" id="346907at2759"/>
<keyword evidence="2" id="KW-0547">Nucleotide-binding</keyword>
<comment type="caution">
    <text evidence="8">The sequence shown here is derived from an EMBL/GenBank/DDBJ whole genome shotgun (WGS) entry which is preliminary data.</text>
</comment>
<evidence type="ECO:0000256" key="4">
    <source>
        <dbReference type="ARBA" id="ARBA00022840"/>
    </source>
</evidence>
<evidence type="ECO:0000256" key="5">
    <source>
        <dbReference type="SAM" id="MobiDB-lite"/>
    </source>
</evidence>
<organism evidence="8 9">
    <name type="scientific">Jimgerdemannia flammicorona</name>
    <dbReference type="NCBI Taxonomy" id="994334"/>
    <lineage>
        <taxon>Eukaryota</taxon>
        <taxon>Fungi</taxon>
        <taxon>Fungi incertae sedis</taxon>
        <taxon>Mucoromycota</taxon>
        <taxon>Mucoromycotina</taxon>
        <taxon>Endogonomycetes</taxon>
        <taxon>Endogonales</taxon>
        <taxon>Endogonaceae</taxon>
        <taxon>Jimgerdemannia</taxon>
    </lineage>
</organism>
<gene>
    <name evidence="8" type="ORF">BC936DRAFT_142087</name>
</gene>
<evidence type="ECO:0000259" key="6">
    <source>
        <dbReference type="Pfam" id="PF12063"/>
    </source>
</evidence>
<feature type="compositionally biased region" description="Basic and acidic residues" evidence="5">
    <location>
        <begin position="9"/>
        <end position="22"/>
    </location>
</feature>
<feature type="compositionally biased region" description="Low complexity" evidence="5">
    <location>
        <begin position="277"/>
        <end position="289"/>
    </location>
</feature>
<feature type="domain" description="ATG1-like MIT" evidence="7">
    <location>
        <begin position="440"/>
        <end position="518"/>
    </location>
</feature>
<proteinExistence type="predicted"/>
<reference evidence="8 9" key="1">
    <citation type="journal article" date="2018" name="New Phytol.">
        <title>Phylogenomics of Endogonaceae and evolution of mycorrhizas within Mucoromycota.</title>
        <authorList>
            <person name="Chang Y."/>
            <person name="Desiro A."/>
            <person name="Na H."/>
            <person name="Sandor L."/>
            <person name="Lipzen A."/>
            <person name="Clum A."/>
            <person name="Barry K."/>
            <person name="Grigoriev I.V."/>
            <person name="Martin F.M."/>
            <person name="Stajich J.E."/>
            <person name="Smith M.E."/>
            <person name="Bonito G."/>
            <person name="Spatafora J.W."/>
        </authorList>
    </citation>
    <scope>NUCLEOTIDE SEQUENCE [LARGE SCALE GENOMIC DNA]</scope>
    <source>
        <strain evidence="8 9">GMNB39</strain>
    </source>
</reference>
<keyword evidence="1" id="KW-0808">Transferase</keyword>
<feature type="compositionally biased region" description="Polar residues" evidence="5">
    <location>
        <begin position="196"/>
        <end position="230"/>
    </location>
</feature>
<evidence type="ECO:0000256" key="2">
    <source>
        <dbReference type="ARBA" id="ARBA00022741"/>
    </source>
</evidence>
<feature type="compositionally biased region" description="Low complexity" evidence="5">
    <location>
        <begin position="177"/>
        <end position="186"/>
    </location>
</feature>
<feature type="region of interest" description="Disordered" evidence="5">
    <location>
        <begin position="161"/>
        <end position="245"/>
    </location>
</feature>
<accession>A0A433A110</accession>
<keyword evidence="4" id="KW-0067">ATP-binding</keyword>
<dbReference type="Proteomes" id="UP000268093">
    <property type="component" value="Unassembled WGS sequence"/>
</dbReference>
<name>A0A433A110_9FUNG</name>
<evidence type="ECO:0000313" key="9">
    <source>
        <dbReference type="Proteomes" id="UP000268093"/>
    </source>
</evidence>
<feature type="domain" description="Serine/threonine-protein kinase Atg1-like tMIT" evidence="6">
    <location>
        <begin position="306"/>
        <end position="429"/>
    </location>
</feature>
<feature type="region of interest" description="Disordered" evidence="5">
    <location>
        <begin position="259"/>
        <end position="289"/>
    </location>
</feature>
<keyword evidence="3" id="KW-0418">Kinase</keyword>
<protein>
    <submittedName>
        <fullName evidence="8">Uncharacterized protein</fullName>
    </submittedName>
</protein>
<dbReference type="Pfam" id="PF21127">
    <property type="entry name" value="ATG1-like_MIT2"/>
    <property type="match status" value="1"/>
</dbReference>
<evidence type="ECO:0000256" key="1">
    <source>
        <dbReference type="ARBA" id="ARBA00022679"/>
    </source>
</evidence>
<dbReference type="EMBL" id="RBNI01021534">
    <property type="protein sequence ID" value="RUO96411.1"/>
    <property type="molecule type" value="Genomic_DNA"/>
</dbReference>
<feature type="compositionally biased region" description="Pro residues" evidence="5">
    <location>
        <begin position="332"/>
        <end position="342"/>
    </location>
</feature>
<evidence type="ECO:0000256" key="3">
    <source>
        <dbReference type="ARBA" id="ARBA00022777"/>
    </source>
</evidence>
<dbReference type="AlphaFoldDB" id="A0A433A110"/>
<feature type="region of interest" description="Disordered" evidence="5">
    <location>
        <begin position="1"/>
        <end position="26"/>
    </location>
</feature>